<evidence type="ECO:0000313" key="11">
    <source>
        <dbReference type="EMBL" id="PSS13361.1"/>
    </source>
</evidence>
<dbReference type="InterPro" id="IPR008972">
    <property type="entry name" value="Cupredoxin"/>
</dbReference>
<proteinExistence type="inferred from homology"/>
<dbReference type="GO" id="GO:0005507">
    <property type="term" value="F:copper ion binding"/>
    <property type="evidence" value="ECO:0007669"/>
    <property type="project" value="InterPro"/>
</dbReference>
<evidence type="ECO:0000256" key="5">
    <source>
        <dbReference type="ARBA" id="ARBA00023008"/>
    </source>
</evidence>
<feature type="domain" description="Plastocyanin-like" evidence="10">
    <location>
        <begin position="40"/>
        <end position="153"/>
    </location>
</feature>
<evidence type="ECO:0000259" key="10">
    <source>
        <dbReference type="Pfam" id="PF07732"/>
    </source>
</evidence>
<comment type="similarity">
    <text evidence="1">Belongs to the multicopper oxidase family.</text>
</comment>
<reference evidence="11 12" key="1">
    <citation type="journal article" date="2018" name="New Phytol.">
        <title>Comparative genomics and transcriptomics depict ericoid mycorrhizal fungi as versatile saprotrophs and plant mutualists.</title>
        <authorList>
            <person name="Martino E."/>
            <person name="Morin E."/>
            <person name="Grelet G.A."/>
            <person name="Kuo A."/>
            <person name="Kohler A."/>
            <person name="Daghino S."/>
            <person name="Barry K.W."/>
            <person name="Cichocki N."/>
            <person name="Clum A."/>
            <person name="Dockter R.B."/>
            <person name="Hainaut M."/>
            <person name="Kuo R.C."/>
            <person name="LaButti K."/>
            <person name="Lindahl B.D."/>
            <person name="Lindquist E.A."/>
            <person name="Lipzen A."/>
            <person name="Khouja H.R."/>
            <person name="Magnuson J."/>
            <person name="Murat C."/>
            <person name="Ohm R.A."/>
            <person name="Singer S.W."/>
            <person name="Spatafora J.W."/>
            <person name="Wang M."/>
            <person name="Veneault-Fourrey C."/>
            <person name="Henrissat B."/>
            <person name="Grigoriev I.V."/>
            <person name="Martin F.M."/>
            <person name="Perotto S."/>
        </authorList>
    </citation>
    <scope>NUCLEOTIDE SEQUENCE [LARGE SCALE GENOMIC DNA]</scope>
    <source>
        <strain evidence="11 12">ATCC 22711</strain>
    </source>
</reference>
<evidence type="ECO:0000256" key="1">
    <source>
        <dbReference type="ARBA" id="ARBA00010609"/>
    </source>
</evidence>
<feature type="signal peptide" evidence="7">
    <location>
        <begin position="1"/>
        <end position="21"/>
    </location>
</feature>
<evidence type="ECO:0000256" key="6">
    <source>
        <dbReference type="ARBA" id="ARBA00023180"/>
    </source>
</evidence>
<evidence type="ECO:0000256" key="4">
    <source>
        <dbReference type="ARBA" id="ARBA00023002"/>
    </source>
</evidence>
<dbReference type="Pfam" id="PF07732">
    <property type="entry name" value="Cu-oxidase_3"/>
    <property type="match status" value="1"/>
</dbReference>
<keyword evidence="2" id="KW-0479">Metal-binding</keyword>
<protein>
    <recommendedName>
        <fullName evidence="13">Multicopper oxidase</fullName>
    </recommendedName>
</protein>
<gene>
    <name evidence="11" type="ORF">M430DRAFT_68456</name>
</gene>
<keyword evidence="4" id="KW-0560">Oxidoreductase</keyword>
<evidence type="ECO:0000256" key="7">
    <source>
        <dbReference type="SAM" id="SignalP"/>
    </source>
</evidence>
<dbReference type="CDD" id="cd13850">
    <property type="entry name" value="CuRO_1_Abr2_like"/>
    <property type="match status" value="1"/>
</dbReference>
<dbReference type="PANTHER" id="PTHR11709">
    <property type="entry name" value="MULTI-COPPER OXIDASE"/>
    <property type="match status" value="1"/>
</dbReference>
<keyword evidence="6" id="KW-0325">Glycoprotein</keyword>
<dbReference type="InterPro" id="IPR033138">
    <property type="entry name" value="Cu_oxidase_CS"/>
</dbReference>
<dbReference type="InParanoid" id="A0A2T3AXH8"/>
<dbReference type="PANTHER" id="PTHR11709:SF488">
    <property type="entry name" value="LACCASE-RELATED"/>
    <property type="match status" value="1"/>
</dbReference>
<dbReference type="AlphaFoldDB" id="A0A2T3AXH8"/>
<dbReference type="SUPFAM" id="SSF49503">
    <property type="entry name" value="Cupredoxins"/>
    <property type="match status" value="3"/>
</dbReference>
<keyword evidence="5" id="KW-0186">Copper</keyword>
<dbReference type="GO" id="GO:0016491">
    <property type="term" value="F:oxidoreductase activity"/>
    <property type="evidence" value="ECO:0007669"/>
    <property type="project" value="UniProtKB-KW"/>
</dbReference>
<dbReference type="CDD" id="cd13898">
    <property type="entry name" value="CuRO_3_Abr2_like"/>
    <property type="match status" value="1"/>
</dbReference>
<dbReference type="FunFam" id="2.60.40.420:FF:000036">
    <property type="entry name" value="L-ascorbate oxidase"/>
    <property type="match status" value="1"/>
</dbReference>
<dbReference type="Proteomes" id="UP000241818">
    <property type="component" value="Unassembled WGS sequence"/>
</dbReference>
<dbReference type="CDD" id="cd13876">
    <property type="entry name" value="CuRO_2_Abr2_like"/>
    <property type="match status" value="1"/>
</dbReference>
<feature type="domain" description="Plastocyanin-like" evidence="9">
    <location>
        <begin position="463"/>
        <end position="589"/>
    </location>
</feature>
<dbReference type="InterPro" id="IPR045087">
    <property type="entry name" value="Cu-oxidase_fam"/>
</dbReference>
<dbReference type="InterPro" id="IPR002355">
    <property type="entry name" value="Cu_oxidase_Cu_BS"/>
</dbReference>
<sequence>MVSLGFVKLLLWAFVFTTARGSSLWPPLNRTPIRYEFSLTWETHSPDGFARKMILTNGQFPGPSIEVTQGDEVEVAVTNLMPFNTTIHFHGIDQVGTPWSDGVPGVTQKPISPGATFVYRWTATDYGTYWYHAHERGQLADGLFGAILINPPSSEPSAFKMISNSSYDLAAMRRAENHAKPLIISDWSHLTSEEFWNIEAASDVDVTCMDSILVNGKGSVACLSQEEINKYTPAAAREILTPLGLTFTDKGCLPADVPVAQGNFTHQLNEIPYNVYNGCQNTSAPREVIKVDPKDGWVSINIISTADVSTLEVSIDEHPMWIYATDGRHIEPTLVHAVSVPNGNRYSALVKLDKAPGDYTIRVATVGLNQVLSGYATLSYTGAKKSKRQSTPYIDYAGSNLTEEVVFFSDATQKGFPASSPATTADATHFFEIGHFGGSYLWTLNGKESYGMGFETATPILFNPNSTTPEERNLTITTKNGTWVDLIFKITSLQPPHPVHKHSNKGYIIGQGVGTFNYSSVAEAMQYIPEAFNFNNPPLRDSFTTPPATTEDSWLAVRYQVVNPGPFLLHCHVQTHLSGGMGAIILDAPEDWPAVPSEYRYGNGLF</sequence>
<dbReference type="EMBL" id="KZ679014">
    <property type="protein sequence ID" value="PSS13361.1"/>
    <property type="molecule type" value="Genomic_DNA"/>
</dbReference>
<dbReference type="Pfam" id="PF07731">
    <property type="entry name" value="Cu-oxidase_2"/>
    <property type="match status" value="1"/>
</dbReference>
<evidence type="ECO:0000259" key="9">
    <source>
        <dbReference type="Pfam" id="PF07731"/>
    </source>
</evidence>
<feature type="domain" description="Plastocyanin-like" evidence="8">
    <location>
        <begin position="181"/>
        <end position="382"/>
    </location>
</feature>
<feature type="chain" id="PRO_5015414348" description="Multicopper oxidase" evidence="7">
    <location>
        <begin position="22"/>
        <end position="606"/>
    </location>
</feature>
<evidence type="ECO:0000256" key="3">
    <source>
        <dbReference type="ARBA" id="ARBA00022729"/>
    </source>
</evidence>
<dbReference type="InterPro" id="IPR011706">
    <property type="entry name" value="Cu-oxidase_C"/>
</dbReference>
<accession>A0A2T3AXH8</accession>
<dbReference type="InterPro" id="IPR001117">
    <property type="entry name" value="Cu-oxidase_2nd"/>
</dbReference>
<dbReference type="GeneID" id="36577432"/>
<dbReference type="STRING" id="857342.A0A2T3AXH8"/>
<keyword evidence="3 7" id="KW-0732">Signal</keyword>
<keyword evidence="12" id="KW-1185">Reference proteome</keyword>
<dbReference type="PROSITE" id="PS00080">
    <property type="entry name" value="MULTICOPPER_OXIDASE2"/>
    <property type="match status" value="1"/>
</dbReference>
<organism evidence="11 12">
    <name type="scientific">Amorphotheca resinae ATCC 22711</name>
    <dbReference type="NCBI Taxonomy" id="857342"/>
    <lineage>
        <taxon>Eukaryota</taxon>
        <taxon>Fungi</taxon>
        <taxon>Dikarya</taxon>
        <taxon>Ascomycota</taxon>
        <taxon>Pezizomycotina</taxon>
        <taxon>Leotiomycetes</taxon>
        <taxon>Helotiales</taxon>
        <taxon>Amorphothecaceae</taxon>
        <taxon>Amorphotheca</taxon>
    </lineage>
</organism>
<evidence type="ECO:0000313" key="12">
    <source>
        <dbReference type="Proteomes" id="UP000241818"/>
    </source>
</evidence>
<evidence type="ECO:0000259" key="8">
    <source>
        <dbReference type="Pfam" id="PF00394"/>
    </source>
</evidence>
<dbReference type="RefSeq" id="XP_024719352.1">
    <property type="nucleotide sequence ID" value="XM_024869351.1"/>
</dbReference>
<evidence type="ECO:0000256" key="2">
    <source>
        <dbReference type="ARBA" id="ARBA00022723"/>
    </source>
</evidence>
<evidence type="ECO:0008006" key="13">
    <source>
        <dbReference type="Google" id="ProtNLM"/>
    </source>
</evidence>
<dbReference type="InterPro" id="IPR011707">
    <property type="entry name" value="Cu-oxidase-like_N"/>
</dbReference>
<dbReference type="PROSITE" id="PS00079">
    <property type="entry name" value="MULTICOPPER_OXIDASE1"/>
    <property type="match status" value="1"/>
</dbReference>
<dbReference type="Gene3D" id="2.60.40.420">
    <property type="entry name" value="Cupredoxins - blue copper proteins"/>
    <property type="match status" value="3"/>
</dbReference>
<dbReference type="OrthoDB" id="2121828at2759"/>
<dbReference type="Pfam" id="PF00394">
    <property type="entry name" value="Cu-oxidase"/>
    <property type="match status" value="1"/>
</dbReference>
<name>A0A2T3AXH8_AMORE</name>